<dbReference type="Gene3D" id="1.10.510.10">
    <property type="entry name" value="Transferase(Phosphotransferase) domain 1"/>
    <property type="match status" value="1"/>
</dbReference>
<comment type="caution">
    <text evidence="11">The sequence shown here is derived from an EMBL/GenBank/DDBJ whole genome shotgun (WGS) entry which is preliminary data.</text>
</comment>
<keyword evidence="12" id="KW-1185">Reference proteome</keyword>
<dbReference type="InterPro" id="IPR011009">
    <property type="entry name" value="Kinase-like_dom_sf"/>
</dbReference>
<feature type="compositionally biased region" description="Polar residues" evidence="9">
    <location>
        <begin position="600"/>
        <end position="611"/>
    </location>
</feature>
<sequence>MRGHCMSSWVMDPVLSDLVHLSKPDPFYAASEAFSENIDEKTYFNLNLTIFFESGSDGSATNSDGCEQGILELDPTKRYMRYADPLGKGAYKKVWKAFDQIDGIEVAWNRVSIDRMLQSPENLSRLYSEVHFLKTLRHENILKYYNSWVDDEKRTVNIITELFTSGTLREYRKKHNCVDLKAIKNWARQILRGLEYLHSHETPIIHRDLKCDNIFINGNNGEVKIGDLGLATMMLQEKARSVLGTPEFMAPELYEEEYNELVDIYSFGMCMLEMVTLDYPYSECHNAAQIYKRVTSGVKPAALEKITNLQVRQFIEQCLVPASERKSAKELLRDPFLHCNNSHEMKPNKVPTPLLPPKSLSGISAEEILLDLEAECKSEPISEDVEANNIEVKQPYLELIRINEGNEFFLQGVREDENTIQFHLDISGSYGPPKTVDFMFYLDSDTSLRVADEMVEQLELPDYDVLFISEFIDYHIMCLVPDWRPLTDEFSSVDNGSTVENGSTLENEIAFETELMGSMKIDLLSLENRSDNLSNRLSSNSALVDDDITRPKEACEEAKSNSGSSSTLVQLLETCEETKNDSGSSSSSMNLLGSSEEPKTNSCASQTVETSNDAKDEPGFLLLSTEPVRTFAADVDSTAIECNCEKGESSVIPNGCHVVEAIGKKLLNGCTLQLDEDDDDSLQSEVDDIKEHYRHLFEELTRMRDVAIENARKRWARKIGKRPA</sequence>
<dbReference type="InterPro" id="IPR000719">
    <property type="entry name" value="Prot_kinase_dom"/>
</dbReference>
<organism evidence="11 12">
    <name type="scientific">Rhynchospora pubera</name>
    <dbReference type="NCBI Taxonomy" id="906938"/>
    <lineage>
        <taxon>Eukaryota</taxon>
        <taxon>Viridiplantae</taxon>
        <taxon>Streptophyta</taxon>
        <taxon>Embryophyta</taxon>
        <taxon>Tracheophyta</taxon>
        <taxon>Spermatophyta</taxon>
        <taxon>Magnoliopsida</taxon>
        <taxon>Liliopsida</taxon>
        <taxon>Poales</taxon>
        <taxon>Cyperaceae</taxon>
        <taxon>Cyperoideae</taxon>
        <taxon>Rhynchosporeae</taxon>
        <taxon>Rhynchospora</taxon>
    </lineage>
</organism>
<evidence type="ECO:0000256" key="2">
    <source>
        <dbReference type="ARBA" id="ARBA00022527"/>
    </source>
</evidence>
<reference evidence="11" key="1">
    <citation type="submission" date="2022-08" db="EMBL/GenBank/DDBJ databases">
        <authorList>
            <person name="Marques A."/>
        </authorList>
    </citation>
    <scope>NUCLEOTIDE SEQUENCE</scope>
    <source>
        <strain evidence="11">RhyPub2mFocal</strain>
        <tissue evidence="11">Leaves</tissue>
    </source>
</reference>
<dbReference type="GO" id="GO:0005524">
    <property type="term" value="F:ATP binding"/>
    <property type="evidence" value="ECO:0007669"/>
    <property type="project" value="UniProtKB-KW"/>
</dbReference>
<keyword evidence="2" id="KW-0723">Serine/threonine-protein kinase</keyword>
<dbReference type="SMART" id="SM00220">
    <property type="entry name" value="S_TKc"/>
    <property type="match status" value="1"/>
</dbReference>
<keyword evidence="6" id="KW-0067">ATP-binding</keyword>
<feature type="compositionally biased region" description="Low complexity" evidence="9">
    <location>
        <begin position="582"/>
        <end position="595"/>
    </location>
</feature>
<dbReference type="EMBL" id="JAMFTS010000005">
    <property type="protein sequence ID" value="KAJ4746804.1"/>
    <property type="molecule type" value="Genomic_DNA"/>
</dbReference>
<dbReference type="InterPro" id="IPR008271">
    <property type="entry name" value="Ser/Thr_kinase_AS"/>
</dbReference>
<keyword evidence="3" id="KW-0808">Transferase</keyword>
<dbReference type="AlphaFoldDB" id="A0AAV8BUM1"/>
<protein>
    <recommendedName>
        <fullName evidence="1">non-specific serine/threonine protein kinase</fullName>
        <ecNumber evidence="1">2.7.11.1</ecNumber>
    </recommendedName>
</protein>
<dbReference type="Proteomes" id="UP001140206">
    <property type="component" value="Chromosome 5"/>
</dbReference>
<dbReference type="PROSITE" id="PS50011">
    <property type="entry name" value="PROTEIN_KINASE_DOM"/>
    <property type="match status" value="1"/>
</dbReference>
<evidence type="ECO:0000256" key="6">
    <source>
        <dbReference type="ARBA" id="ARBA00022840"/>
    </source>
</evidence>
<name>A0AAV8BUM1_9POAL</name>
<feature type="domain" description="Protein kinase" evidence="10">
    <location>
        <begin position="80"/>
        <end position="337"/>
    </location>
</feature>
<evidence type="ECO:0000256" key="3">
    <source>
        <dbReference type="ARBA" id="ARBA00022679"/>
    </source>
</evidence>
<evidence type="ECO:0000256" key="9">
    <source>
        <dbReference type="SAM" id="MobiDB-lite"/>
    </source>
</evidence>
<evidence type="ECO:0000256" key="1">
    <source>
        <dbReference type="ARBA" id="ARBA00012513"/>
    </source>
</evidence>
<evidence type="ECO:0000256" key="4">
    <source>
        <dbReference type="ARBA" id="ARBA00022741"/>
    </source>
</evidence>
<keyword evidence="5" id="KW-0418">Kinase</keyword>
<keyword evidence="4" id="KW-0547">Nucleotide-binding</keyword>
<evidence type="ECO:0000256" key="5">
    <source>
        <dbReference type="ARBA" id="ARBA00022777"/>
    </source>
</evidence>
<dbReference type="CDD" id="cd13983">
    <property type="entry name" value="STKc_WNK"/>
    <property type="match status" value="1"/>
</dbReference>
<gene>
    <name evidence="11" type="ORF">LUZ62_081209</name>
</gene>
<evidence type="ECO:0000313" key="11">
    <source>
        <dbReference type="EMBL" id="KAJ4746804.1"/>
    </source>
</evidence>
<dbReference type="FunFam" id="3.30.200.20:FF:000075">
    <property type="entry name" value="Probable serine/threonine-protein kinase WNK1"/>
    <property type="match status" value="1"/>
</dbReference>
<comment type="catalytic activity">
    <reaction evidence="7">
        <text>L-threonyl-[protein] + ATP = O-phospho-L-threonyl-[protein] + ADP + H(+)</text>
        <dbReference type="Rhea" id="RHEA:46608"/>
        <dbReference type="Rhea" id="RHEA-COMP:11060"/>
        <dbReference type="Rhea" id="RHEA-COMP:11605"/>
        <dbReference type="ChEBI" id="CHEBI:15378"/>
        <dbReference type="ChEBI" id="CHEBI:30013"/>
        <dbReference type="ChEBI" id="CHEBI:30616"/>
        <dbReference type="ChEBI" id="CHEBI:61977"/>
        <dbReference type="ChEBI" id="CHEBI:456216"/>
        <dbReference type="EC" id="2.7.11.1"/>
    </reaction>
</comment>
<dbReference type="EC" id="2.7.11.1" evidence="1"/>
<dbReference type="PANTHER" id="PTHR13902">
    <property type="entry name" value="SERINE/THREONINE-PROTEIN KINASE WNK WITH NO LYSINE -RELATED"/>
    <property type="match status" value="1"/>
</dbReference>
<feature type="region of interest" description="Disordered" evidence="9">
    <location>
        <begin position="575"/>
        <end position="618"/>
    </location>
</feature>
<dbReference type="Gene3D" id="3.30.200.20">
    <property type="entry name" value="Phosphorylase Kinase, domain 1"/>
    <property type="match status" value="1"/>
</dbReference>
<evidence type="ECO:0000256" key="7">
    <source>
        <dbReference type="ARBA" id="ARBA00047899"/>
    </source>
</evidence>
<dbReference type="PROSITE" id="PS00108">
    <property type="entry name" value="PROTEIN_KINASE_ST"/>
    <property type="match status" value="1"/>
</dbReference>
<accession>A0AAV8BUM1</accession>
<dbReference type="GO" id="GO:0004674">
    <property type="term" value="F:protein serine/threonine kinase activity"/>
    <property type="evidence" value="ECO:0007669"/>
    <property type="project" value="UniProtKB-KW"/>
</dbReference>
<dbReference type="InterPro" id="IPR050588">
    <property type="entry name" value="WNK_Ser-Thr_kinase"/>
</dbReference>
<dbReference type="SUPFAM" id="SSF56112">
    <property type="entry name" value="Protein kinase-like (PK-like)"/>
    <property type="match status" value="1"/>
</dbReference>
<comment type="catalytic activity">
    <reaction evidence="8">
        <text>L-seryl-[protein] + ATP = O-phospho-L-seryl-[protein] + ADP + H(+)</text>
        <dbReference type="Rhea" id="RHEA:17989"/>
        <dbReference type="Rhea" id="RHEA-COMP:9863"/>
        <dbReference type="Rhea" id="RHEA-COMP:11604"/>
        <dbReference type="ChEBI" id="CHEBI:15378"/>
        <dbReference type="ChEBI" id="CHEBI:29999"/>
        <dbReference type="ChEBI" id="CHEBI:30616"/>
        <dbReference type="ChEBI" id="CHEBI:83421"/>
        <dbReference type="ChEBI" id="CHEBI:456216"/>
        <dbReference type="EC" id="2.7.11.1"/>
    </reaction>
</comment>
<dbReference type="FunFam" id="1.10.510.10:FF:000046">
    <property type="entry name" value="probable serine/threonine-protein kinase WNK9"/>
    <property type="match status" value="1"/>
</dbReference>
<evidence type="ECO:0000256" key="8">
    <source>
        <dbReference type="ARBA" id="ARBA00048679"/>
    </source>
</evidence>
<dbReference type="Pfam" id="PF00069">
    <property type="entry name" value="Pkinase"/>
    <property type="match status" value="1"/>
</dbReference>
<evidence type="ECO:0000313" key="12">
    <source>
        <dbReference type="Proteomes" id="UP001140206"/>
    </source>
</evidence>
<evidence type="ECO:0000259" key="10">
    <source>
        <dbReference type="PROSITE" id="PS50011"/>
    </source>
</evidence>
<proteinExistence type="predicted"/>